<organism evidence="1 2">
    <name type="scientific">Aequoribacter fuscus</name>
    <dbReference type="NCBI Taxonomy" id="2518989"/>
    <lineage>
        <taxon>Bacteria</taxon>
        <taxon>Pseudomonadati</taxon>
        <taxon>Pseudomonadota</taxon>
        <taxon>Gammaproteobacteria</taxon>
        <taxon>Cellvibrionales</taxon>
        <taxon>Halieaceae</taxon>
        <taxon>Aequoribacter</taxon>
    </lineage>
</organism>
<dbReference type="RefSeq" id="WP_009576451.1">
    <property type="nucleotide sequence ID" value="NZ_AEIG01000066.1"/>
</dbReference>
<evidence type="ECO:0000313" key="1">
    <source>
        <dbReference type="EMBL" id="EGG29044.1"/>
    </source>
</evidence>
<dbReference type="Proteomes" id="UP000005615">
    <property type="component" value="Unassembled WGS sequence"/>
</dbReference>
<sequence>MDKGLSEAEAETLYFLSVPGMRDSIIEGMDEDLEDCATELDW</sequence>
<evidence type="ECO:0000313" key="2">
    <source>
        <dbReference type="Proteomes" id="UP000005615"/>
    </source>
</evidence>
<name>F3L3S1_9GAMM</name>
<reference evidence="1 2" key="1">
    <citation type="journal article" date="2011" name="J. Bacteriol.">
        <title>Genome sequence of strain IMCC3088, a proteorhodopsin-containing marine bacterium belonging to the OM60/NOR5 clade.</title>
        <authorList>
            <person name="Jang Y."/>
            <person name="Oh H.M."/>
            <person name="Kang I."/>
            <person name="Lee K."/>
            <person name="Yang S.J."/>
            <person name="Cho J.C."/>
        </authorList>
    </citation>
    <scope>NUCLEOTIDE SEQUENCE [LARGE SCALE GENOMIC DNA]</scope>
    <source>
        <strain evidence="1 2">IMCC3088</strain>
    </source>
</reference>
<dbReference type="AlphaFoldDB" id="F3L3S1"/>
<accession>F3L3S1</accession>
<comment type="caution">
    <text evidence="1">The sequence shown here is derived from an EMBL/GenBank/DDBJ whole genome shotgun (WGS) entry which is preliminary data.</text>
</comment>
<dbReference type="EMBL" id="AEIG01000066">
    <property type="protein sequence ID" value="EGG29044.1"/>
    <property type="molecule type" value="Genomic_DNA"/>
</dbReference>
<keyword evidence="2" id="KW-1185">Reference proteome</keyword>
<gene>
    <name evidence="1" type="ORF">IMCC3088_2263</name>
</gene>
<dbReference type="STRING" id="2518989.IMCC3088_2263"/>
<proteinExistence type="predicted"/>
<protein>
    <submittedName>
        <fullName evidence="1">Uncharacterized protein</fullName>
    </submittedName>
</protein>